<protein>
    <recommendedName>
        <fullName evidence="7">Protein kinase domain-containing protein</fullName>
    </recommendedName>
</protein>
<organism evidence="8 9">
    <name type="scientific">Glossina austeni</name>
    <name type="common">Savannah tsetse fly</name>
    <dbReference type="NCBI Taxonomy" id="7395"/>
    <lineage>
        <taxon>Eukaryota</taxon>
        <taxon>Metazoa</taxon>
        <taxon>Ecdysozoa</taxon>
        <taxon>Arthropoda</taxon>
        <taxon>Hexapoda</taxon>
        <taxon>Insecta</taxon>
        <taxon>Pterygota</taxon>
        <taxon>Neoptera</taxon>
        <taxon>Endopterygota</taxon>
        <taxon>Diptera</taxon>
        <taxon>Brachycera</taxon>
        <taxon>Muscomorpha</taxon>
        <taxon>Hippoboscoidea</taxon>
        <taxon>Glossinidae</taxon>
        <taxon>Glossina</taxon>
    </lineage>
</organism>
<accession>A0A1A9UDE1</accession>
<dbReference type="GO" id="GO:0005524">
    <property type="term" value="F:ATP binding"/>
    <property type="evidence" value="ECO:0007669"/>
    <property type="project" value="UniProtKB-KW"/>
</dbReference>
<evidence type="ECO:0000256" key="6">
    <source>
        <dbReference type="ARBA" id="ARBA00022840"/>
    </source>
</evidence>
<evidence type="ECO:0000313" key="9">
    <source>
        <dbReference type="Proteomes" id="UP000078200"/>
    </source>
</evidence>
<dbReference type="Pfam" id="PF00069">
    <property type="entry name" value="Pkinase"/>
    <property type="match status" value="1"/>
</dbReference>
<dbReference type="PANTHER" id="PTHR48016">
    <property type="entry name" value="MAP KINASE KINASE KINASE SSK2-RELATED-RELATED"/>
    <property type="match status" value="1"/>
</dbReference>
<dbReference type="Gene3D" id="1.10.510.10">
    <property type="entry name" value="Transferase(Phosphotransferase) domain 1"/>
    <property type="match status" value="1"/>
</dbReference>
<dbReference type="VEuPathDB" id="VectorBase:GAUT000790"/>
<keyword evidence="3" id="KW-0808">Transferase</keyword>
<dbReference type="GO" id="GO:0035556">
    <property type="term" value="P:intracellular signal transduction"/>
    <property type="evidence" value="ECO:0007669"/>
    <property type="project" value="UniProtKB-ARBA"/>
</dbReference>
<evidence type="ECO:0000256" key="4">
    <source>
        <dbReference type="ARBA" id="ARBA00022741"/>
    </source>
</evidence>
<dbReference type="PANTHER" id="PTHR48016:SF32">
    <property type="entry name" value="MITOGEN-ACTIVATED PROTEIN KINASE KINASE KINASE 4"/>
    <property type="match status" value="1"/>
</dbReference>
<keyword evidence="2" id="KW-0723">Serine/threonine-protein kinase</keyword>
<dbReference type="InterPro" id="IPR050538">
    <property type="entry name" value="MAP_kinase_kinase_kinase"/>
</dbReference>
<dbReference type="SUPFAM" id="SSF56112">
    <property type="entry name" value="Protein kinase-like (PK-like)"/>
    <property type="match status" value="1"/>
</dbReference>
<dbReference type="AlphaFoldDB" id="A0A1A9UDE1"/>
<dbReference type="PROSITE" id="PS50011">
    <property type="entry name" value="PROTEIN_KINASE_DOM"/>
    <property type="match status" value="1"/>
</dbReference>
<evidence type="ECO:0000256" key="1">
    <source>
        <dbReference type="ARBA" id="ARBA00006529"/>
    </source>
</evidence>
<dbReference type="InterPro" id="IPR011009">
    <property type="entry name" value="Kinase-like_dom_sf"/>
</dbReference>
<evidence type="ECO:0000256" key="3">
    <source>
        <dbReference type="ARBA" id="ARBA00022679"/>
    </source>
</evidence>
<name>A0A1A9UDE1_GLOAU</name>
<reference evidence="8" key="1">
    <citation type="submission" date="2020-05" db="UniProtKB">
        <authorList>
            <consortium name="EnsemblMetazoa"/>
        </authorList>
    </citation>
    <scope>IDENTIFICATION</scope>
    <source>
        <strain evidence="8">TTRI</strain>
    </source>
</reference>
<keyword evidence="6" id="KW-0067">ATP-binding</keyword>
<comment type="similarity">
    <text evidence="1">Belongs to the protein kinase superfamily. STE Ser/Thr protein kinase family. MAP kinase kinase kinase subfamily.</text>
</comment>
<sequence>MTYTAPEVFTKTNNDGHGRAVDIWSVGCVVVEMASGKVGMGEKTEAPENLSQEGHHFIDHCLQRHPKDRMTAFELLDYNFLYVLSFYIEGSQSMNLWQYHTNN</sequence>
<feature type="domain" description="Protein kinase" evidence="7">
    <location>
        <begin position="1"/>
        <end position="81"/>
    </location>
</feature>
<dbReference type="InterPro" id="IPR000719">
    <property type="entry name" value="Prot_kinase_dom"/>
</dbReference>
<evidence type="ECO:0000259" key="7">
    <source>
        <dbReference type="PROSITE" id="PS50011"/>
    </source>
</evidence>
<dbReference type="GO" id="GO:0004674">
    <property type="term" value="F:protein serine/threonine kinase activity"/>
    <property type="evidence" value="ECO:0007669"/>
    <property type="project" value="UniProtKB-KW"/>
</dbReference>
<proteinExistence type="inferred from homology"/>
<dbReference type="EnsemblMetazoa" id="GAUT000790-RA">
    <property type="protein sequence ID" value="GAUT000790-PA"/>
    <property type="gene ID" value="GAUT000790"/>
</dbReference>
<keyword evidence="4" id="KW-0547">Nucleotide-binding</keyword>
<keyword evidence="5" id="KW-0418">Kinase</keyword>
<evidence type="ECO:0000313" key="8">
    <source>
        <dbReference type="EnsemblMetazoa" id="GAUT000790-PA"/>
    </source>
</evidence>
<evidence type="ECO:0000256" key="2">
    <source>
        <dbReference type="ARBA" id="ARBA00022527"/>
    </source>
</evidence>
<dbReference type="Proteomes" id="UP000078200">
    <property type="component" value="Unassembled WGS sequence"/>
</dbReference>
<keyword evidence="9" id="KW-1185">Reference proteome</keyword>
<evidence type="ECO:0000256" key="5">
    <source>
        <dbReference type="ARBA" id="ARBA00022777"/>
    </source>
</evidence>
<dbReference type="STRING" id="7395.A0A1A9UDE1"/>